<dbReference type="VEuPathDB" id="VectorBase:HLOH_044207"/>
<evidence type="ECO:0000313" key="3">
    <source>
        <dbReference type="Proteomes" id="UP000821853"/>
    </source>
</evidence>
<evidence type="ECO:0000256" key="1">
    <source>
        <dbReference type="SAM" id="MobiDB-lite"/>
    </source>
</evidence>
<protein>
    <submittedName>
        <fullName evidence="2">Uncharacterized protein</fullName>
    </submittedName>
</protein>
<organism evidence="2 3">
    <name type="scientific">Haemaphysalis longicornis</name>
    <name type="common">Bush tick</name>
    <dbReference type="NCBI Taxonomy" id="44386"/>
    <lineage>
        <taxon>Eukaryota</taxon>
        <taxon>Metazoa</taxon>
        <taxon>Ecdysozoa</taxon>
        <taxon>Arthropoda</taxon>
        <taxon>Chelicerata</taxon>
        <taxon>Arachnida</taxon>
        <taxon>Acari</taxon>
        <taxon>Parasitiformes</taxon>
        <taxon>Ixodida</taxon>
        <taxon>Ixodoidea</taxon>
        <taxon>Ixodidae</taxon>
        <taxon>Haemaphysalinae</taxon>
        <taxon>Haemaphysalis</taxon>
    </lineage>
</organism>
<feature type="compositionally biased region" description="Low complexity" evidence="1">
    <location>
        <begin position="93"/>
        <end position="129"/>
    </location>
</feature>
<dbReference type="EMBL" id="JABSTR010000007">
    <property type="protein sequence ID" value="KAH9374669.1"/>
    <property type="molecule type" value="Genomic_DNA"/>
</dbReference>
<dbReference type="Proteomes" id="UP000821853">
    <property type="component" value="Chromosome 5"/>
</dbReference>
<accession>A0A9J6GGZ9</accession>
<dbReference type="AlphaFoldDB" id="A0A9J6GGZ9"/>
<comment type="caution">
    <text evidence="2">The sequence shown here is derived from an EMBL/GenBank/DDBJ whole genome shotgun (WGS) entry which is preliminary data.</text>
</comment>
<keyword evidence="3" id="KW-1185">Reference proteome</keyword>
<reference evidence="2 3" key="1">
    <citation type="journal article" date="2020" name="Cell">
        <title>Large-Scale Comparative Analyses of Tick Genomes Elucidate Their Genetic Diversity and Vector Capacities.</title>
        <authorList>
            <consortium name="Tick Genome and Microbiome Consortium (TIGMIC)"/>
            <person name="Jia N."/>
            <person name="Wang J."/>
            <person name="Shi W."/>
            <person name="Du L."/>
            <person name="Sun Y."/>
            <person name="Zhan W."/>
            <person name="Jiang J.F."/>
            <person name="Wang Q."/>
            <person name="Zhang B."/>
            <person name="Ji P."/>
            <person name="Bell-Sakyi L."/>
            <person name="Cui X.M."/>
            <person name="Yuan T.T."/>
            <person name="Jiang B.G."/>
            <person name="Yang W.F."/>
            <person name="Lam T.T."/>
            <person name="Chang Q.C."/>
            <person name="Ding S.J."/>
            <person name="Wang X.J."/>
            <person name="Zhu J.G."/>
            <person name="Ruan X.D."/>
            <person name="Zhao L."/>
            <person name="Wei J.T."/>
            <person name="Ye R.Z."/>
            <person name="Que T.C."/>
            <person name="Du C.H."/>
            <person name="Zhou Y.H."/>
            <person name="Cheng J.X."/>
            <person name="Dai P.F."/>
            <person name="Guo W.B."/>
            <person name="Han X.H."/>
            <person name="Huang E.J."/>
            <person name="Li L.F."/>
            <person name="Wei W."/>
            <person name="Gao Y.C."/>
            <person name="Liu J.Z."/>
            <person name="Shao H.Z."/>
            <person name="Wang X."/>
            <person name="Wang C.C."/>
            <person name="Yang T.C."/>
            <person name="Huo Q.B."/>
            <person name="Li W."/>
            <person name="Chen H.Y."/>
            <person name="Chen S.E."/>
            <person name="Zhou L.G."/>
            <person name="Ni X.B."/>
            <person name="Tian J.H."/>
            <person name="Sheng Y."/>
            <person name="Liu T."/>
            <person name="Pan Y.S."/>
            <person name="Xia L.Y."/>
            <person name="Li J."/>
            <person name="Zhao F."/>
            <person name="Cao W.C."/>
        </authorList>
    </citation>
    <scope>NUCLEOTIDE SEQUENCE [LARGE SCALE GENOMIC DNA]</scope>
    <source>
        <strain evidence="2">HaeL-2018</strain>
    </source>
</reference>
<evidence type="ECO:0000313" key="2">
    <source>
        <dbReference type="EMBL" id="KAH9374669.1"/>
    </source>
</evidence>
<gene>
    <name evidence="2" type="ORF">HPB48_013336</name>
</gene>
<dbReference type="OrthoDB" id="194358at2759"/>
<feature type="region of interest" description="Disordered" evidence="1">
    <location>
        <begin position="75"/>
        <end position="129"/>
    </location>
</feature>
<proteinExistence type="predicted"/>
<sequence length="129" mass="12844">MGREGECPPRTQVKSVQTEPNHAYKVEVVTMTCPVIQHTLTVTSTNLLTGETTVTEESTGAEMVQVQWNPEQINITTPDTSLNSSSGAGGGNTSASASAPGPAAAAAAAGGQAAATSAPIPLAAAPAQA</sequence>
<name>A0A9J6GGZ9_HAELO</name>